<keyword evidence="1" id="KW-0472">Membrane</keyword>
<name>A0A6A4MV72_LUPAL</name>
<reference evidence="3" key="1">
    <citation type="journal article" date="2020" name="Nat. Commun.">
        <title>Genome sequence of the cluster root forming white lupin.</title>
        <authorList>
            <person name="Hufnagel B."/>
            <person name="Marques A."/>
            <person name="Soriano A."/>
            <person name="Marques L."/>
            <person name="Divol F."/>
            <person name="Doumas P."/>
            <person name="Sallet E."/>
            <person name="Mancinotti D."/>
            <person name="Carrere S."/>
            <person name="Marande W."/>
            <person name="Arribat S."/>
            <person name="Keller J."/>
            <person name="Huneau C."/>
            <person name="Blein T."/>
            <person name="Aime D."/>
            <person name="Laguerre M."/>
            <person name="Taylor J."/>
            <person name="Schubert V."/>
            <person name="Nelson M."/>
            <person name="Geu-Flores F."/>
            <person name="Crespi M."/>
            <person name="Gallardo-Guerrero K."/>
            <person name="Delaux P.-M."/>
            <person name="Salse J."/>
            <person name="Berges H."/>
            <person name="Guyot R."/>
            <person name="Gouzy J."/>
            <person name="Peret B."/>
        </authorList>
    </citation>
    <scope>NUCLEOTIDE SEQUENCE [LARGE SCALE GENOMIC DNA]</scope>
    <source>
        <strain evidence="3">cv. Amiga</strain>
    </source>
</reference>
<keyword evidence="1" id="KW-1133">Transmembrane helix</keyword>
<proteinExistence type="predicted"/>
<evidence type="ECO:0000313" key="3">
    <source>
        <dbReference type="Proteomes" id="UP000447434"/>
    </source>
</evidence>
<keyword evidence="3" id="KW-1185">Reference proteome</keyword>
<evidence type="ECO:0000313" key="2">
    <source>
        <dbReference type="EMBL" id="KAE9584155.1"/>
    </source>
</evidence>
<protein>
    <submittedName>
        <fullName evidence="2">Uncharacterized protein</fullName>
    </submittedName>
</protein>
<comment type="caution">
    <text evidence="2">The sequence shown here is derived from an EMBL/GenBank/DDBJ whole genome shotgun (WGS) entry which is preliminary data.</text>
</comment>
<feature type="transmembrane region" description="Helical" evidence="1">
    <location>
        <begin position="60"/>
        <end position="78"/>
    </location>
</feature>
<gene>
    <name evidence="2" type="ORF">Lalb_Chr00c43g0412561</name>
</gene>
<accession>A0A6A4MV72</accession>
<dbReference type="EMBL" id="WOCE01000068">
    <property type="protein sequence ID" value="KAE9584155.1"/>
    <property type="molecule type" value="Genomic_DNA"/>
</dbReference>
<evidence type="ECO:0000256" key="1">
    <source>
        <dbReference type="SAM" id="Phobius"/>
    </source>
</evidence>
<organism evidence="2 3">
    <name type="scientific">Lupinus albus</name>
    <name type="common">White lupine</name>
    <name type="synonym">Lupinus termis</name>
    <dbReference type="NCBI Taxonomy" id="3870"/>
    <lineage>
        <taxon>Eukaryota</taxon>
        <taxon>Viridiplantae</taxon>
        <taxon>Streptophyta</taxon>
        <taxon>Embryophyta</taxon>
        <taxon>Tracheophyta</taxon>
        <taxon>Spermatophyta</taxon>
        <taxon>Magnoliopsida</taxon>
        <taxon>eudicotyledons</taxon>
        <taxon>Gunneridae</taxon>
        <taxon>Pentapetalae</taxon>
        <taxon>rosids</taxon>
        <taxon>fabids</taxon>
        <taxon>Fabales</taxon>
        <taxon>Fabaceae</taxon>
        <taxon>Papilionoideae</taxon>
        <taxon>50 kb inversion clade</taxon>
        <taxon>genistoids sensu lato</taxon>
        <taxon>core genistoids</taxon>
        <taxon>Genisteae</taxon>
        <taxon>Lupinus</taxon>
    </lineage>
</organism>
<keyword evidence="1" id="KW-0812">Transmembrane</keyword>
<dbReference type="AlphaFoldDB" id="A0A6A4MV72"/>
<sequence>MHAPYKSSNKSSSLDIGWRYFTVMLLMARQSVHILQLPFFLGTNIIGTAQGLMLCWTHPFSISSSICFCISCVSWGLLL</sequence>
<dbReference type="Proteomes" id="UP000447434">
    <property type="component" value="Unassembled WGS sequence"/>
</dbReference>